<sequence length="165" mass="18584">MSLAQSLSIVALLVSVISAMIAWRIGMRSLRITTYRSATDLMLEVDRVFVAHPELRPYFYDDKACPPGHADYNLVEAVAELELDVLECIWDGRHNYSDDDRESWAKYIKDTLGKSPALRTMHGDPAKADWYPTLDELLTAGAHAVAPQHGWLSRARQRTTRLLGS</sequence>
<organism evidence="1 2">
    <name type="scientific">Kribbella pratensis</name>
    <dbReference type="NCBI Taxonomy" id="2512112"/>
    <lineage>
        <taxon>Bacteria</taxon>
        <taxon>Bacillati</taxon>
        <taxon>Actinomycetota</taxon>
        <taxon>Actinomycetes</taxon>
        <taxon>Propionibacteriales</taxon>
        <taxon>Kribbellaceae</taxon>
        <taxon>Kribbella</taxon>
    </lineage>
</organism>
<comment type="caution">
    <text evidence="1">The sequence shown here is derived from an EMBL/GenBank/DDBJ whole genome shotgun (WGS) entry which is preliminary data.</text>
</comment>
<evidence type="ECO:0000313" key="1">
    <source>
        <dbReference type="EMBL" id="TDW75379.1"/>
    </source>
</evidence>
<protein>
    <submittedName>
        <fullName evidence="1">Uncharacterized protein</fullName>
    </submittedName>
</protein>
<gene>
    <name evidence="1" type="ORF">EV653_0506</name>
</gene>
<proteinExistence type="predicted"/>
<dbReference type="Proteomes" id="UP000295146">
    <property type="component" value="Unassembled WGS sequence"/>
</dbReference>
<keyword evidence="2" id="KW-1185">Reference proteome</keyword>
<dbReference type="EMBL" id="SODP01000001">
    <property type="protein sequence ID" value="TDW75379.1"/>
    <property type="molecule type" value="Genomic_DNA"/>
</dbReference>
<reference evidence="1 2" key="1">
    <citation type="submission" date="2019-03" db="EMBL/GenBank/DDBJ databases">
        <title>Genomic Encyclopedia of Type Strains, Phase III (KMG-III): the genomes of soil and plant-associated and newly described type strains.</title>
        <authorList>
            <person name="Whitman W."/>
        </authorList>
    </citation>
    <scope>NUCLEOTIDE SEQUENCE [LARGE SCALE GENOMIC DNA]</scope>
    <source>
        <strain evidence="1 2">VKM Ac-2573</strain>
    </source>
</reference>
<dbReference type="OrthoDB" id="3542357at2"/>
<accession>A0A4R8CGB1</accession>
<evidence type="ECO:0000313" key="2">
    <source>
        <dbReference type="Proteomes" id="UP000295146"/>
    </source>
</evidence>
<dbReference type="RefSeq" id="WP_134097530.1">
    <property type="nucleotide sequence ID" value="NZ_SODP01000001.1"/>
</dbReference>
<dbReference type="AlphaFoldDB" id="A0A4R8CGB1"/>
<name>A0A4R8CGB1_9ACTN</name>